<dbReference type="RefSeq" id="WP_007085664.1">
    <property type="nucleotide sequence ID" value="NZ_AJLS01000096.1"/>
</dbReference>
<keyword evidence="2" id="KW-1185">Reference proteome</keyword>
<gene>
    <name evidence="1" type="ORF">BABA_13317</name>
</gene>
<keyword evidence="1" id="KW-0449">Lipoprotein</keyword>
<organism evidence="1 2">
    <name type="scientific">Neobacillus bataviensis LMG 21833</name>
    <dbReference type="NCBI Taxonomy" id="1117379"/>
    <lineage>
        <taxon>Bacteria</taxon>
        <taxon>Bacillati</taxon>
        <taxon>Bacillota</taxon>
        <taxon>Bacilli</taxon>
        <taxon>Bacillales</taxon>
        <taxon>Bacillaceae</taxon>
        <taxon>Neobacillus</taxon>
    </lineage>
</organism>
<dbReference type="AlphaFoldDB" id="K6DG27"/>
<accession>K6DG27</accession>
<sequence>MGIDWIRKGDSKYGHTFSPILEPNQEGKYTLHYDLGVSEENPQVPLLVPPKEQLKKLNDNALDATLIVLLDDKEIARFDLKNN</sequence>
<dbReference type="PATRIC" id="fig|1117379.3.peg.2749"/>
<reference evidence="1 2" key="1">
    <citation type="journal article" date="2012" name="Front. Microbiol.">
        <title>Redundancy and modularity in membrane-associated dissimilatory nitrate reduction in Bacillus.</title>
        <authorList>
            <person name="Heylen K."/>
            <person name="Keltjens J."/>
        </authorList>
    </citation>
    <scope>NUCLEOTIDE SEQUENCE [LARGE SCALE GENOMIC DNA]</scope>
    <source>
        <strain evidence="2">LMG 21833T</strain>
    </source>
</reference>
<name>K6DG27_9BACI</name>
<dbReference type="Proteomes" id="UP000006316">
    <property type="component" value="Unassembled WGS sequence"/>
</dbReference>
<evidence type="ECO:0000313" key="1">
    <source>
        <dbReference type="EMBL" id="EKN67018.1"/>
    </source>
</evidence>
<evidence type="ECO:0000313" key="2">
    <source>
        <dbReference type="Proteomes" id="UP000006316"/>
    </source>
</evidence>
<dbReference type="EMBL" id="AJLS01000096">
    <property type="protein sequence ID" value="EKN67018.1"/>
    <property type="molecule type" value="Genomic_DNA"/>
</dbReference>
<protein>
    <submittedName>
        <fullName evidence="1">Putative lipoprotein</fullName>
    </submittedName>
</protein>
<comment type="caution">
    <text evidence="1">The sequence shown here is derived from an EMBL/GenBank/DDBJ whole genome shotgun (WGS) entry which is preliminary data.</text>
</comment>
<proteinExistence type="predicted"/>
<dbReference type="OrthoDB" id="2942850at2"/>